<dbReference type="RefSeq" id="WP_149167283.1">
    <property type="nucleotide sequence ID" value="NZ_QOKV01000021.1"/>
</dbReference>
<dbReference type="Proteomes" id="UP000476837">
    <property type="component" value="Unassembled WGS sequence"/>
</dbReference>
<dbReference type="NCBIfam" id="TIGR03717">
    <property type="entry name" value="R_switched_YjbE"/>
    <property type="match status" value="1"/>
</dbReference>
<evidence type="ECO:0000256" key="1">
    <source>
        <dbReference type="ARBA" id="ARBA00004141"/>
    </source>
</evidence>
<keyword evidence="5 6" id="KW-0472">Membrane</keyword>
<dbReference type="GO" id="GO:0016020">
    <property type="term" value="C:membrane"/>
    <property type="evidence" value="ECO:0007669"/>
    <property type="project" value="UniProtKB-SubCell"/>
</dbReference>
<dbReference type="InterPro" id="IPR005496">
    <property type="entry name" value="Integral_membrane_TerC"/>
</dbReference>
<comment type="caution">
    <text evidence="7">The sequence shown here is derived from an EMBL/GenBank/DDBJ whole genome shotgun (WGS) entry which is preliminary data.</text>
</comment>
<feature type="transmembrane region" description="Helical" evidence="6">
    <location>
        <begin position="158"/>
        <end position="180"/>
    </location>
</feature>
<organism evidence="7 8">
    <name type="scientific">Azospirillum brasilense</name>
    <dbReference type="NCBI Taxonomy" id="192"/>
    <lineage>
        <taxon>Bacteria</taxon>
        <taxon>Pseudomonadati</taxon>
        <taxon>Pseudomonadota</taxon>
        <taxon>Alphaproteobacteria</taxon>
        <taxon>Rhodospirillales</taxon>
        <taxon>Azospirillaceae</taxon>
        <taxon>Azospirillum</taxon>
    </lineage>
</organism>
<keyword evidence="3 6" id="KW-0812">Transmembrane</keyword>
<accession>A0A6L3AX32</accession>
<dbReference type="Pfam" id="PF03741">
    <property type="entry name" value="TerC"/>
    <property type="match status" value="1"/>
</dbReference>
<feature type="transmembrane region" description="Helical" evidence="6">
    <location>
        <begin position="70"/>
        <end position="87"/>
    </location>
</feature>
<comment type="subcellular location">
    <subcellularLocation>
        <location evidence="1">Membrane</location>
        <topology evidence="1">Multi-pass membrane protein</topology>
    </subcellularLocation>
</comment>
<protein>
    <submittedName>
        <fullName evidence="7">TerC family protein</fullName>
    </submittedName>
</protein>
<evidence type="ECO:0000256" key="5">
    <source>
        <dbReference type="ARBA" id="ARBA00023136"/>
    </source>
</evidence>
<evidence type="ECO:0000256" key="2">
    <source>
        <dbReference type="ARBA" id="ARBA00007511"/>
    </source>
</evidence>
<dbReference type="EMBL" id="QOKV01000021">
    <property type="protein sequence ID" value="KAA0679923.1"/>
    <property type="molecule type" value="Genomic_DNA"/>
</dbReference>
<keyword evidence="4 6" id="KW-1133">Transmembrane helix</keyword>
<dbReference type="InterPro" id="IPR022301">
    <property type="entry name" value="Integral_membrane_YjbE"/>
</dbReference>
<evidence type="ECO:0000256" key="4">
    <source>
        <dbReference type="ARBA" id="ARBA00022989"/>
    </source>
</evidence>
<evidence type="ECO:0000256" key="6">
    <source>
        <dbReference type="SAM" id="Phobius"/>
    </source>
</evidence>
<feature type="transmembrane region" description="Helical" evidence="6">
    <location>
        <begin position="12"/>
        <end position="34"/>
    </location>
</feature>
<evidence type="ECO:0000256" key="3">
    <source>
        <dbReference type="ARBA" id="ARBA00022692"/>
    </source>
</evidence>
<feature type="transmembrane region" description="Helical" evidence="6">
    <location>
        <begin position="46"/>
        <end position="64"/>
    </location>
</feature>
<dbReference type="PANTHER" id="PTHR30238">
    <property type="entry name" value="MEMBRANE BOUND PREDICTED REDOX MODULATOR"/>
    <property type="match status" value="1"/>
</dbReference>
<proteinExistence type="inferred from homology"/>
<gene>
    <name evidence="7" type="ORF">DS837_25345</name>
</gene>
<evidence type="ECO:0000313" key="8">
    <source>
        <dbReference type="Proteomes" id="UP000476837"/>
    </source>
</evidence>
<feature type="transmembrane region" description="Helical" evidence="6">
    <location>
        <begin position="186"/>
        <end position="204"/>
    </location>
</feature>
<reference evidence="7 8" key="1">
    <citation type="submission" date="2018-07" db="EMBL/GenBank/DDBJ databases">
        <title>Genome sequence of Roseomonas fauriae ATCC 49958.</title>
        <authorList>
            <person name="Sant'Anna F.H."/>
            <person name="Baldani J.I."/>
            <person name="Zilli J.E."/>
            <person name="Reis V.M."/>
            <person name="Hartmann A."/>
            <person name="Cruz L."/>
            <person name="de Souza E.M."/>
            <person name="de Oliveira Pedrosa F."/>
            <person name="Passaglia L.M.P."/>
        </authorList>
    </citation>
    <scope>NUCLEOTIDE SEQUENCE [LARGE SCALE GENOMIC DNA]</scope>
    <source>
        <strain evidence="7 8">ATCC 49958</strain>
    </source>
</reference>
<sequence>MESVDLWSQLTALGQVVAIDLVLAGDNAIVVGMAAAAVPKEQRRKVIVWGIGAAIMLRIFFALITTQLLAIIGLTLAGGILLLWVCWKMFRELRSHGEDEVTPDEALAANGSGDAAVGAAVATTTFGAAVWQIVVADVSMSLDNVLAVAGAAKDHPTVLVIGLLLSVVLMGAAANMIAHVLHKHRWIGWIGLAIITYVALDMIWRGGNEVLAQAHLI</sequence>
<comment type="similarity">
    <text evidence="2">Belongs to the TerC family.</text>
</comment>
<evidence type="ECO:0000313" key="7">
    <source>
        <dbReference type="EMBL" id="KAA0679923.1"/>
    </source>
</evidence>
<dbReference type="AlphaFoldDB" id="A0A6L3AX32"/>
<name>A0A6L3AX32_AZOBR</name>
<dbReference type="PANTHER" id="PTHR30238:SF4">
    <property type="entry name" value="SLL1022 PROTEIN"/>
    <property type="match status" value="1"/>
</dbReference>